<dbReference type="PANTHER" id="PTHR43273:SF8">
    <property type="entry name" value="RADICAL SAM DOMAIN PROTEIN"/>
    <property type="match status" value="1"/>
</dbReference>
<evidence type="ECO:0000256" key="4">
    <source>
        <dbReference type="ARBA" id="ARBA00023004"/>
    </source>
</evidence>
<dbReference type="InterPro" id="IPR023885">
    <property type="entry name" value="4Fe4S-binding_SPASM_dom"/>
</dbReference>
<evidence type="ECO:0000313" key="8">
    <source>
        <dbReference type="Proteomes" id="UP000247523"/>
    </source>
</evidence>
<evidence type="ECO:0000256" key="3">
    <source>
        <dbReference type="ARBA" id="ARBA00022723"/>
    </source>
</evidence>
<dbReference type="GO" id="GO:0016491">
    <property type="term" value="F:oxidoreductase activity"/>
    <property type="evidence" value="ECO:0007669"/>
    <property type="project" value="InterPro"/>
</dbReference>
<evidence type="ECO:0000256" key="5">
    <source>
        <dbReference type="ARBA" id="ARBA00023014"/>
    </source>
</evidence>
<name>A0A318EUG7_9FIRM</name>
<accession>A0A318EUG7</accession>
<keyword evidence="5" id="KW-0411">Iron-sulfur</keyword>
<dbReference type="Proteomes" id="UP000247523">
    <property type="component" value="Unassembled WGS sequence"/>
</dbReference>
<dbReference type="Gene3D" id="3.20.20.70">
    <property type="entry name" value="Aldolase class I"/>
    <property type="match status" value="1"/>
</dbReference>
<proteinExistence type="predicted"/>
<dbReference type="EMBL" id="QICS01000002">
    <property type="protein sequence ID" value="PXV93240.1"/>
    <property type="molecule type" value="Genomic_DNA"/>
</dbReference>
<evidence type="ECO:0000259" key="6">
    <source>
        <dbReference type="Pfam" id="PF04055"/>
    </source>
</evidence>
<reference evidence="7 8" key="1">
    <citation type="submission" date="2018-05" db="EMBL/GenBank/DDBJ databases">
        <title>Genomic Encyclopedia of Type Strains, Phase IV (KMG-IV): sequencing the most valuable type-strain genomes for metagenomic binning, comparative biology and taxonomic classification.</title>
        <authorList>
            <person name="Goeker M."/>
        </authorList>
    </citation>
    <scope>NUCLEOTIDE SEQUENCE [LARGE SCALE GENOMIC DNA]</scope>
    <source>
        <strain evidence="7 8">DSM 28816</strain>
    </source>
</reference>
<evidence type="ECO:0000256" key="2">
    <source>
        <dbReference type="ARBA" id="ARBA00022691"/>
    </source>
</evidence>
<dbReference type="AlphaFoldDB" id="A0A318EUG7"/>
<protein>
    <submittedName>
        <fullName evidence="7">Radical SAM protein with 4Fe4S-binding SPASM domain</fullName>
    </submittedName>
</protein>
<dbReference type="RefSeq" id="WP_110290414.1">
    <property type="nucleotide sequence ID" value="NZ_QICS01000002.1"/>
</dbReference>
<dbReference type="CDD" id="cd01335">
    <property type="entry name" value="Radical_SAM"/>
    <property type="match status" value="1"/>
</dbReference>
<dbReference type="InterPro" id="IPR023867">
    <property type="entry name" value="Sulphatase_maturase_rSAM"/>
</dbReference>
<keyword evidence="3" id="KW-0479">Metal-binding</keyword>
<gene>
    <name evidence="7" type="ORF">C8E03_1026</name>
</gene>
<dbReference type="PANTHER" id="PTHR43273">
    <property type="entry name" value="ANAEROBIC SULFATASE-MATURATING ENZYME HOMOLOG ASLB-RELATED"/>
    <property type="match status" value="1"/>
</dbReference>
<dbReference type="SUPFAM" id="SSF102114">
    <property type="entry name" value="Radical SAM enzymes"/>
    <property type="match status" value="1"/>
</dbReference>
<evidence type="ECO:0000313" key="7">
    <source>
        <dbReference type="EMBL" id="PXV93240.1"/>
    </source>
</evidence>
<dbReference type="NCBIfam" id="TIGR04085">
    <property type="entry name" value="rSAM_more_4Fe4S"/>
    <property type="match status" value="1"/>
</dbReference>
<dbReference type="GO" id="GO:0051536">
    <property type="term" value="F:iron-sulfur cluster binding"/>
    <property type="evidence" value="ECO:0007669"/>
    <property type="project" value="UniProtKB-KW"/>
</dbReference>
<keyword evidence="2" id="KW-0949">S-adenosyl-L-methionine</keyword>
<comment type="cofactor">
    <cofactor evidence="1">
        <name>[4Fe-4S] cluster</name>
        <dbReference type="ChEBI" id="CHEBI:49883"/>
    </cofactor>
</comment>
<dbReference type="GO" id="GO:0046872">
    <property type="term" value="F:metal ion binding"/>
    <property type="evidence" value="ECO:0007669"/>
    <property type="project" value="UniProtKB-KW"/>
</dbReference>
<sequence>MLIEVDKDIWFDNEKVFIILGNDNKNKYAENYNDYPVIKEKKNKNWYPTLVFLASIRCNLQCKYCFAHDGTYDIDDEKTKIGFEEFKKTFDYFYNTYGHINAISFFGGEPMIDYKEIEKFCAYLFDNYNKDERPLLGINSNGTIMNEEIKNMIAKYGINFGTSLDGIKIHNDIQRIGKGINSVYDKVKHTLNYLSDIPINKVVQFTVSRVQIENYQKGDYHKWMQEIGNMGVHFTEIVPVSTEDKRFKIDLENFEIRKNFEILCEDIFDYTISKISDDENSMMNCPRTVIGILVRIMRREYQNDCSAGRSFSITPQGYIFPCHSFALDKRYGVNFDNDFSSSHIDNNEHFQKVKNASREDIEKCKTCIGAKICPFYCRGLSYSMHNNMQEVLNERCFMMDILVRKCICYLVGEEFKTKRKTVVSNLVKYHQVMELYKG</sequence>
<dbReference type="InterPro" id="IPR058240">
    <property type="entry name" value="rSAM_sf"/>
</dbReference>
<dbReference type="InterPro" id="IPR007197">
    <property type="entry name" value="rSAM"/>
</dbReference>
<organism evidence="7 8">
    <name type="scientific">Lachnotalea glycerini</name>
    <dbReference type="NCBI Taxonomy" id="1763509"/>
    <lineage>
        <taxon>Bacteria</taxon>
        <taxon>Bacillati</taxon>
        <taxon>Bacillota</taxon>
        <taxon>Clostridia</taxon>
        <taxon>Lachnospirales</taxon>
        <taxon>Lachnospiraceae</taxon>
        <taxon>Lachnotalea</taxon>
    </lineage>
</organism>
<dbReference type="SFLD" id="SFLDG01067">
    <property type="entry name" value="SPASM/twitch_domain_containing"/>
    <property type="match status" value="1"/>
</dbReference>
<dbReference type="SFLD" id="SFLDS00029">
    <property type="entry name" value="Radical_SAM"/>
    <property type="match status" value="1"/>
</dbReference>
<dbReference type="SFLD" id="SFLDG01386">
    <property type="entry name" value="main_SPASM_domain-containing"/>
    <property type="match status" value="1"/>
</dbReference>
<evidence type="ECO:0000256" key="1">
    <source>
        <dbReference type="ARBA" id="ARBA00001966"/>
    </source>
</evidence>
<comment type="caution">
    <text evidence="7">The sequence shown here is derived from an EMBL/GenBank/DDBJ whole genome shotgun (WGS) entry which is preliminary data.</text>
</comment>
<dbReference type="InterPro" id="IPR013785">
    <property type="entry name" value="Aldolase_TIM"/>
</dbReference>
<keyword evidence="4" id="KW-0408">Iron</keyword>
<dbReference type="SFLD" id="SFLDG01384">
    <property type="entry name" value="thioether_bond_formation_requi"/>
    <property type="match status" value="1"/>
</dbReference>
<feature type="domain" description="Radical SAM core" evidence="6">
    <location>
        <begin position="57"/>
        <end position="206"/>
    </location>
</feature>
<dbReference type="Pfam" id="PF04055">
    <property type="entry name" value="Radical_SAM"/>
    <property type="match status" value="1"/>
</dbReference>